<keyword evidence="1" id="KW-1133">Transmembrane helix</keyword>
<dbReference type="SUPFAM" id="SSF74650">
    <property type="entry name" value="Galactose mutarotase-like"/>
    <property type="match status" value="2"/>
</dbReference>
<name>A0A4P9Y9N0_ROZAC</name>
<accession>A0A4P9Y9N0</accession>
<dbReference type="InterPro" id="IPR011013">
    <property type="entry name" value="Gal_mutarotase_sf_dom"/>
</dbReference>
<protein>
    <recommendedName>
        <fullName evidence="6">Glycosyl hydrolases family 38 C-terminal beta sandwich domain-containing protein</fullName>
    </recommendedName>
</protein>
<evidence type="ECO:0000256" key="1">
    <source>
        <dbReference type="SAM" id="Phobius"/>
    </source>
</evidence>
<feature type="transmembrane region" description="Helical" evidence="1">
    <location>
        <begin position="104"/>
        <end position="126"/>
    </location>
</feature>
<evidence type="ECO:0000259" key="3">
    <source>
        <dbReference type="Pfam" id="PF17677"/>
    </source>
</evidence>
<dbReference type="EMBL" id="ML007382">
    <property type="protein sequence ID" value="RKP15907.1"/>
    <property type="molecule type" value="Genomic_DNA"/>
</dbReference>
<keyword evidence="1" id="KW-0472">Membrane</keyword>
<dbReference type="GO" id="GO:0004559">
    <property type="term" value="F:alpha-mannosidase activity"/>
    <property type="evidence" value="ECO:0007669"/>
    <property type="project" value="InterPro"/>
</dbReference>
<dbReference type="AlphaFoldDB" id="A0A4P9Y9N0"/>
<dbReference type="InterPro" id="IPR011682">
    <property type="entry name" value="Glyco_hydro_38_C"/>
</dbReference>
<dbReference type="InterPro" id="IPR041147">
    <property type="entry name" value="GH38_C"/>
</dbReference>
<dbReference type="Pfam" id="PF17677">
    <property type="entry name" value="Glyco_hydro38C2"/>
    <property type="match status" value="1"/>
</dbReference>
<keyword evidence="1" id="KW-0812">Transmembrane</keyword>
<dbReference type="Pfam" id="PF07748">
    <property type="entry name" value="Glyco_hydro_38C"/>
    <property type="match status" value="1"/>
</dbReference>
<feature type="domain" description="Glycosyl hydrolase family 38 C-terminal" evidence="2">
    <location>
        <begin position="8"/>
        <end position="108"/>
    </location>
</feature>
<organism evidence="4 5">
    <name type="scientific">Rozella allomycis (strain CSF55)</name>
    <dbReference type="NCBI Taxonomy" id="988480"/>
    <lineage>
        <taxon>Eukaryota</taxon>
        <taxon>Fungi</taxon>
        <taxon>Fungi incertae sedis</taxon>
        <taxon>Cryptomycota</taxon>
        <taxon>Cryptomycota incertae sedis</taxon>
        <taxon>Rozella</taxon>
    </lineage>
</organism>
<dbReference type="PANTHER" id="PTHR46017">
    <property type="entry name" value="ALPHA-MANNOSIDASE 2C1"/>
    <property type="match status" value="1"/>
</dbReference>
<evidence type="ECO:0000313" key="5">
    <source>
        <dbReference type="Proteomes" id="UP000281549"/>
    </source>
</evidence>
<dbReference type="GO" id="GO:0009313">
    <property type="term" value="P:oligosaccharide catabolic process"/>
    <property type="evidence" value="ECO:0007669"/>
    <property type="project" value="TreeGrafter"/>
</dbReference>
<feature type="non-terminal residue" evidence="4">
    <location>
        <position position="1"/>
    </location>
</feature>
<evidence type="ECO:0008006" key="6">
    <source>
        <dbReference type="Google" id="ProtNLM"/>
    </source>
</evidence>
<dbReference type="GO" id="GO:0006013">
    <property type="term" value="P:mannose metabolic process"/>
    <property type="evidence" value="ECO:0007669"/>
    <property type="project" value="InterPro"/>
</dbReference>
<gene>
    <name evidence="4" type="ORF">ROZALSC1DRAFT_25899</name>
</gene>
<sequence length="255" mass="29757">LDIIPDTLENHLIKHDFDSYGRMVSCFDKTDNRIIVDEKEPANQLISYEDIPLFWDAWDLEIYYLEKPTLEHERLRARIHEESDISVSLKVEDSICSNSKFTQIVTLDLQMLIVILVLFVLNMHLFRIKEPGKQPIFYNKLIPSNFNIPSIINNPPFMKTAFSMDCIFKLNNPSFIIETAKLVEDGSNSIVLKVYEAYAGRESVILSWSENLEVKKIYLCNPLEDDLVSFPFNKTDSRLDIWLSPFQIETLRFLI</sequence>
<dbReference type="Proteomes" id="UP000281549">
    <property type="component" value="Unassembled WGS sequence"/>
</dbReference>
<evidence type="ECO:0000259" key="2">
    <source>
        <dbReference type="Pfam" id="PF07748"/>
    </source>
</evidence>
<dbReference type="Gene3D" id="2.70.98.30">
    <property type="entry name" value="Golgi alpha-mannosidase II, domain 4"/>
    <property type="match status" value="1"/>
</dbReference>
<feature type="domain" description="Glycosyl hydrolases family 38 C-terminal" evidence="3">
    <location>
        <begin position="175"/>
        <end position="251"/>
    </location>
</feature>
<evidence type="ECO:0000313" key="4">
    <source>
        <dbReference type="EMBL" id="RKP15907.1"/>
    </source>
</evidence>
<reference evidence="5" key="1">
    <citation type="journal article" date="2018" name="Nat. Microbiol.">
        <title>Leveraging single-cell genomics to expand the fungal tree of life.</title>
        <authorList>
            <person name="Ahrendt S.R."/>
            <person name="Quandt C.A."/>
            <person name="Ciobanu D."/>
            <person name="Clum A."/>
            <person name="Salamov A."/>
            <person name="Andreopoulos B."/>
            <person name="Cheng J.F."/>
            <person name="Woyke T."/>
            <person name="Pelin A."/>
            <person name="Henrissat B."/>
            <person name="Reynolds N.K."/>
            <person name="Benny G.L."/>
            <person name="Smith M.E."/>
            <person name="James T.Y."/>
            <person name="Grigoriev I.V."/>
        </authorList>
    </citation>
    <scope>NUCLEOTIDE SEQUENCE [LARGE SCALE GENOMIC DNA]</scope>
    <source>
        <strain evidence="5">CSF55</strain>
    </source>
</reference>
<proteinExistence type="predicted"/>
<dbReference type="GO" id="GO:0030246">
    <property type="term" value="F:carbohydrate binding"/>
    <property type="evidence" value="ECO:0007669"/>
    <property type="project" value="InterPro"/>
</dbReference>
<dbReference type="PANTHER" id="PTHR46017:SF1">
    <property type="entry name" value="ALPHA-MANNOSIDASE 2C1"/>
    <property type="match status" value="1"/>
</dbReference>